<proteinExistence type="predicted"/>
<sequence>MLGKTLVHPTLTYAIEIAPIQSVIVLIFGLYVVIAKTRTRLVYRRDDDASGPKPCVTFDTPGLVYLEYSNVVADKYENLRLDSLVGVRLNLQLTGDQILRKNATDGVGFVPGDFG</sequence>
<dbReference type="EMBL" id="JAAMPC010000013">
    <property type="protein sequence ID" value="KAG2271810.1"/>
    <property type="molecule type" value="Genomic_DNA"/>
</dbReference>
<evidence type="ECO:0000313" key="3">
    <source>
        <dbReference type="Proteomes" id="UP000886595"/>
    </source>
</evidence>
<gene>
    <name evidence="2" type="ORF">Bca52824_066365</name>
</gene>
<evidence type="ECO:0000256" key="1">
    <source>
        <dbReference type="SAM" id="Phobius"/>
    </source>
</evidence>
<keyword evidence="1" id="KW-0472">Membrane</keyword>
<keyword evidence="3" id="KW-1185">Reference proteome</keyword>
<comment type="caution">
    <text evidence="2">The sequence shown here is derived from an EMBL/GenBank/DDBJ whole genome shotgun (WGS) entry which is preliminary data.</text>
</comment>
<dbReference type="OrthoDB" id="1069231at2759"/>
<organism evidence="2 3">
    <name type="scientific">Brassica carinata</name>
    <name type="common">Ethiopian mustard</name>
    <name type="synonym">Abyssinian cabbage</name>
    <dbReference type="NCBI Taxonomy" id="52824"/>
    <lineage>
        <taxon>Eukaryota</taxon>
        <taxon>Viridiplantae</taxon>
        <taxon>Streptophyta</taxon>
        <taxon>Embryophyta</taxon>
        <taxon>Tracheophyta</taxon>
        <taxon>Spermatophyta</taxon>
        <taxon>Magnoliopsida</taxon>
        <taxon>eudicotyledons</taxon>
        <taxon>Gunneridae</taxon>
        <taxon>Pentapetalae</taxon>
        <taxon>rosids</taxon>
        <taxon>malvids</taxon>
        <taxon>Brassicales</taxon>
        <taxon>Brassicaceae</taxon>
        <taxon>Brassiceae</taxon>
        <taxon>Brassica</taxon>
    </lineage>
</organism>
<feature type="transmembrane region" description="Helical" evidence="1">
    <location>
        <begin position="12"/>
        <end position="35"/>
    </location>
</feature>
<protein>
    <submittedName>
        <fullName evidence="2">Uncharacterized protein</fullName>
    </submittedName>
</protein>
<name>A0A8X7QNX2_BRACI</name>
<dbReference type="Proteomes" id="UP000886595">
    <property type="component" value="Unassembled WGS sequence"/>
</dbReference>
<keyword evidence="1" id="KW-0812">Transmembrane</keyword>
<keyword evidence="1" id="KW-1133">Transmembrane helix</keyword>
<dbReference type="AlphaFoldDB" id="A0A8X7QNX2"/>
<reference evidence="2 3" key="1">
    <citation type="submission" date="2020-02" db="EMBL/GenBank/DDBJ databases">
        <authorList>
            <person name="Ma Q."/>
            <person name="Huang Y."/>
            <person name="Song X."/>
            <person name="Pei D."/>
        </authorList>
    </citation>
    <scope>NUCLEOTIDE SEQUENCE [LARGE SCALE GENOMIC DNA]</scope>
    <source>
        <strain evidence="2">Sxm20200214</strain>
        <tissue evidence="2">Leaf</tissue>
    </source>
</reference>
<evidence type="ECO:0000313" key="2">
    <source>
        <dbReference type="EMBL" id="KAG2271810.1"/>
    </source>
</evidence>
<accession>A0A8X7QNX2</accession>